<evidence type="ECO:0000256" key="1">
    <source>
        <dbReference type="ARBA" id="ARBA00004370"/>
    </source>
</evidence>
<organism evidence="3 4">
    <name type="scientific">Venustampulla echinocandica</name>
    <dbReference type="NCBI Taxonomy" id="2656787"/>
    <lineage>
        <taxon>Eukaryota</taxon>
        <taxon>Fungi</taxon>
        <taxon>Dikarya</taxon>
        <taxon>Ascomycota</taxon>
        <taxon>Pezizomycotina</taxon>
        <taxon>Leotiomycetes</taxon>
        <taxon>Helotiales</taxon>
        <taxon>Pleuroascaceae</taxon>
        <taxon>Venustampulla</taxon>
    </lineage>
</organism>
<name>A0A370TQC4_9HELO</name>
<dbReference type="GO" id="GO:0016020">
    <property type="term" value="C:membrane"/>
    <property type="evidence" value="ECO:0007669"/>
    <property type="project" value="UniProtKB-SubCell"/>
</dbReference>
<dbReference type="Gene3D" id="3.40.50.720">
    <property type="entry name" value="NAD(P)-binding Rossmann-like Domain"/>
    <property type="match status" value="1"/>
</dbReference>
<dbReference type="SUPFAM" id="SSF51735">
    <property type="entry name" value="NAD(P)-binding Rossmann-fold domains"/>
    <property type="match status" value="1"/>
</dbReference>
<dbReference type="Proteomes" id="UP000254866">
    <property type="component" value="Unassembled WGS sequence"/>
</dbReference>
<gene>
    <name evidence="3" type="ORF">BP5553_05157</name>
</gene>
<evidence type="ECO:0000313" key="4">
    <source>
        <dbReference type="Proteomes" id="UP000254866"/>
    </source>
</evidence>
<dbReference type="RefSeq" id="XP_031870380.1">
    <property type="nucleotide sequence ID" value="XM_032013780.1"/>
</dbReference>
<sequence length="244" mass="26165">MHLVLTGATGLVGSAVLHHMLNAPSIHKVTILSRRPVAQATGHEKVNVIIHRDFANYASSVLDQVKDADGVVWAQGISQTKVSKEAYEEITYTYPLAFARALAETTSPKPLNFVYVSGEGATTTPSSLTPRFGIVKGRAEKDLLALSKDPEHQNLRPYSLRPAGVDPGHHQEIHEFLPEKNVLEKVMFGPVLSVLRSVANGFTSPTRELGKVLTDLAAGDGAPIEGTGVVEEGRTVTNLSGNIS</sequence>
<dbReference type="PANTHER" id="PTHR14097">
    <property type="entry name" value="OXIDOREDUCTASE HTATIP2"/>
    <property type="match status" value="1"/>
</dbReference>
<dbReference type="AlphaFoldDB" id="A0A370TQC4"/>
<protein>
    <recommendedName>
        <fullName evidence="2">NAD-dependent epimerase/dehydratase domain-containing protein</fullName>
    </recommendedName>
</protein>
<dbReference type="STRING" id="2656787.A0A370TQC4"/>
<comment type="subcellular location">
    <subcellularLocation>
        <location evidence="1">Membrane</location>
    </subcellularLocation>
</comment>
<dbReference type="EMBL" id="NPIC01000003">
    <property type="protein sequence ID" value="RDL37724.1"/>
    <property type="molecule type" value="Genomic_DNA"/>
</dbReference>
<proteinExistence type="predicted"/>
<reference evidence="3 4" key="1">
    <citation type="journal article" date="2018" name="IMA Fungus">
        <title>IMA Genome-F 9: Draft genome sequence of Annulohypoxylon stygium, Aspergillus mulundensis, Berkeleyomyces basicola (syn. Thielaviopsis basicola), Ceratocystis smalleyi, two Cercospora beticola strains, Coleophoma cylindrospora, Fusarium fracticaudum, Phialophora cf. hyalina, and Morchella septimelata.</title>
        <authorList>
            <person name="Wingfield B.D."/>
            <person name="Bills G.F."/>
            <person name="Dong Y."/>
            <person name="Huang W."/>
            <person name="Nel W.J."/>
            <person name="Swalarsk-Parry B.S."/>
            <person name="Vaghefi N."/>
            <person name="Wilken P.M."/>
            <person name="An Z."/>
            <person name="de Beer Z.W."/>
            <person name="De Vos L."/>
            <person name="Chen L."/>
            <person name="Duong T.A."/>
            <person name="Gao Y."/>
            <person name="Hammerbacher A."/>
            <person name="Kikkert J.R."/>
            <person name="Li Y."/>
            <person name="Li H."/>
            <person name="Li K."/>
            <person name="Li Q."/>
            <person name="Liu X."/>
            <person name="Ma X."/>
            <person name="Naidoo K."/>
            <person name="Pethybridge S.J."/>
            <person name="Sun J."/>
            <person name="Steenkamp E.T."/>
            <person name="van der Nest M.A."/>
            <person name="van Wyk S."/>
            <person name="Wingfield M.J."/>
            <person name="Xiong C."/>
            <person name="Yue Q."/>
            <person name="Zhang X."/>
        </authorList>
    </citation>
    <scope>NUCLEOTIDE SEQUENCE [LARGE SCALE GENOMIC DNA]</scope>
    <source>
        <strain evidence="3 4">BP 5553</strain>
    </source>
</reference>
<dbReference type="InterPro" id="IPR001509">
    <property type="entry name" value="Epimerase_deHydtase"/>
</dbReference>
<dbReference type="GeneID" id="43598006"/>
<accession>A0A370TQC4</accession>
<dbReference type="PANTHER" id="PTHR14097:SF8">
    <property type="entry name" value="NAD(P)-BINDING DOMAIN-CONTAINING PROTEIN"/>
    <property type="match status" value="1"/>
</dbReference>
<keyword evidence="4" id="KW-1185">Reference proteome</keyword>
<dbReference type="InterPro" id="IPR036291">
    <property type="entry name" value="NAD(P)-bd_dom_sf"/>
</dbReference>
<evidence type="ECO:0000259" key="2">
    <source>
        <dbReference type="Pfam" id="PF01370"/>
    </source>
</evidence>
<comment type="caution">
    <text evidence="3">The sequence shown here is derived from an EMBL/GenBank/DDBJ whole genome shotgun (WGS) entry which is preliminary data.</text>
</comment>
<dbReference type="OrthoDB" id="9975943at2759"/>
<feature type="domain" description="NAD-dependent epimerase/dehydratase" evidence="2">
    <location>
        <begin position="4"/>
        <end position="117"/>
    </location>
</feature>
<evidence type="ECO:0000313" key="3">
    <source>
        <dbReference type="EMBL" id="RDL37724.1"/>
    </source>
</evidence>
<dbReference type="Pfam" id="PF01370">
    <property type="entry name" value="Epimerase"/>
    <property type="match status" value="1"/>
</dbReference>